<dbReference type="PANTHER" id="PTHR10039:SF14">
    <property type="entry name" value="NACHT DOMAIN-CONTAINING PROTEIN"/>
    <property type="match status" value="1"/>
</dbReference>
<accession>A0A9W8JY15</accession>
<dbReference type="PANTHER" id="PTHR10039">
    <property type="entry name" value="AMELOGENIN"/>
    <property type="match status" value="1"/>
</dbReference>
<name>A0A9W8JY15_9AGAR</name>
<comment type="caution">
    <text evidence="3">The sequence shown here is derived from an EMBL/GenBank/DDBJ whole genome shotgun (WGS) entry which is preliminary data.</text>
</comment>
<evidence type="ECO:0000313" key="3">
    <source>
        <dbReference type="EMBL" id="KAJ3494655.1"/>
    </source>
</evidence>
<evidence type="ECO:0000256" key="1">
    <source>
        <dbReference type="ARBA" id="ARBA00022737"/>
    </source>
</evidence>
<reference evidence="3" key="1">
    <citation type="submission" date="2022-07" db="EMBL/GenBank/DDBJ databases">
        <title>Genome Sequence of Agrocybe chaxingu.</title>
        <authorList>
            <person name="Buettner E."/>
        </authorList>
    </citation>
    <scope>NUCLEOTIDE SEQUENCE</scope>
    <source>
        <strain evidence="3">MP-N11</strain>
    </source>
</reference>
<proteinExistence type="predicted"/>
<dbReference type="InterPro" id="IPR027417">
    <property type="entry name" value="P-loop_NTPase"/>
</dbReference>
<organism evidence="3 4">
    <name type="scientific">Agrocybe chaxingu</name>
    <dbReference type="NCBI Taxonomy" id="84603"/>
    <lineage>
        <taxon>Eukaryota</taxon>
        <taxon>Fungi</taxon>
        <taxon>Dikarya</taxon>
        <taxon>Basidiomycota</taxon>
        <taxon>Agaricomycotina</taxon>
        <taxon>Agaricomycetes</taxon>
        <taxon>Agaricomycetidae</taxon>
        <taxon>Agaricales</taxon>
        <taxon>Agaricineae</taxon>
        <taxon>Strophariaceae</taxon>
        <taxon>Agrocybe</taxon>
    </lineage>
</organism>
<dbReference type="EMBL" id="JANKHO010002107">
    <property type="protein sequence ID" value="KAJ3494655.1"/>
    <property type="molecule type" value="Genomic_DNA"/>
</dbReference>
<sequence>MSATRLQDVRFFEGAQNVLIAHSAFHVETTQTTKATGFDVLKHIIAPSAFHNSGECSDPPRCHPRTREALLRTLMSWVRDELTHKAFIFWLNGSVGVGKSAIGRTVAEICEQERLLLATFFFGRSDSTRNNAKHFVTTLAYQIALAVPPARCGIEQAFEHDPVIYTRSLEVQIMKLVIEPLTAAARIYVPPLIVVDGLDECADRSMQCKILDIIHRTSVSLSAAGRRLIFLVGSRPEQEISLKFDSASLQGITLYYTLGDSDDSDHDIRRFLEDGFREIKKTHPLKSSLPSPWPSSNDINELVWRASGQFLYAHIVIDYTRNIRHRPIDRLAEVLALFVKQPNNPFKDLDVLYTHILSSVENVDCILEILGLHFTKFTGQGFAFGDIVHEKLGLNYEEVKWLFGDLSSVVDVVLTTPERGTYTWKLSLQHASLEEFLTNEHRSRQFFVDVEPNFVEWVSWVLCNDLVDHPQPVDDLELAFRRLKSCNSQEFHDVLRDYSLGLLLSKPSLQACAPIGDLVHSMITQIQKMVFEDAQLLYESQLRVFESQVRLSP</sequence>
<dbReference type="Gene3D" id="3.40.50.300">
    <property type="entry name" value="P-loop containing nucleotide triphosphate hydrolases"/>
    <property type="match status" value="1"/>
</dbReference>
<gene>
    <name evidence="3" type="ORF">NLJ89_g10763</name>
</gene>
<evidence type="ECO:0000313" key="4">
    <source>
        <dbReference type="Proteomes" id="UP001148786"/>
    </source>
</evidence>
<dbReference type="Proteomes" id="UP001148786">
    <property type="component" value="Unassembled WGS sequence"/>
</dbReference>
<feature type="domain" description="Nephrocystin 3-like N-terminal" evidence="2">
    <location>
        <begin position="75"/>
        <end position="235"/>
    </location>
</feature>
<keyword evidence="4" id="KW-1185">Reference proteome</keyword>
<dbReference type="Pfam" id="PF24883">
    <property type="entry name" value="NPHP3_N"/>
    <property type="match status" value="1"/>
</dbReference>
<keyword evidence="1" id="KW-0677">Repeat</keyword>
<dbReference type="AlphaFoldDB" id="A0A9W8JY15"/>
<protein>
    <recommendedName>
        <fullName evidence="2">Nephrocystin 3-like N-terminal domain-containing protein</fullName>
    </recommendedName>
</protein>
<dbReference type="OrthoDB" id="5967843at2759"/>
<dbReference type="InterPro" id="IPR056884">
    <property type="entry name" value="NPHP3-like_N"/>
</dbReference>
<evidence type="ECO:0000259" key="2">
    <source>
        <dbReference type="Pfam" id="PF24883"/>
    </source>
</evidence>